<dbReference type="EMBL" id="CAUYUJ010014302">
    <property type="protein sequence ID" value="CAK0839538.1"/>
    <property type="molecule type" value="Genomic_DNA"/>
</dbReference>
<proteinExistence type="predicted"/>
<gene>
    <name evidence="3" type="ORF">PCOR1329_LOCUS35193</name>
</gene>
<keyword evidence="2" id="KW-1133">Transmembrane helix</keyword>
<evidence type="ECO:0008006" key="5">
    <source>
        <dbReference type="Google" id="ProtNLM"/>
    </source>
</evidence>
<feature type="transmembrane region" description="Helical" evidence="2">
    <location>
        <begin position="135"/>
        <end position="162"/>
    </location>
</feature>
<organism evidence="3 4">
    <name type="scientific">Prorocentrum cordatum</name>
    <dbReference type="NCBI Taxonomy" id="2364126"/>
    <lineage>
        <taxon>Eukaryota</taxon>
        <taxon>Sar</taxon>
        <taxon>Alveolata</taxon>
        <taxon>Dinophyceae</taxon>
        <taxon>Prorocentrales</taxon>
        <taxon>Prorocentraceae</taxon>
        <taxon>Prorocentrum</taxon>
    </lineage>
</organism>
<sequence length="570" mass="63177">MATPSHRIPTRSSFRCVGRVDGRIILRRGTTTQLDGKVESMDSAAAESVLRHHRGALPGDIDARPLQVVVRSAVQPAGGSVRGLCYDAGRGDHAWTKWARNYNCTLLAEEVVQFVSVLVWGLSEGKGDLLHSASWMMFSFIALGRLMHDACIFGLNVAYLLFLDPSDRALTSSGDVFNWPAVPGHVLSCYLFGTGWTLAVIDDVLDKEAYLFWLGVALVWKWCAIISRLHTTSVIGQLLIPIRDVFWEPLILAMLVVLILTVLVVMAFVFIVWKEGSASQIRGAAMNTWINLVIGEPVLLMGEVPNEFDYPWSQYVMISIVHLAITIVLMNVLMAMTMEAYRGMGVKARGRLLRTQAVVCRVTMWKRRVLLTVFCNWLGLNANKALFAIFSFLVVSTAAVLLVTEVRMMIILLMYGGAAEMLLTLFVLLLQTPVKPANATPELKWWIEQNYLWMCTPRREDPRSDSGHAEAPGSARLAGETTPRLEASDDDDDAEIDGDASPRRLLSAQFASTRAESALSYRRNLRGRASDSALEVDTSSQIMVALKMLHDRVEELSRRPGPSQGPGEIV</sequence>
<evidence type="ECO:0000313" key="4">
    <source>
        <dbReference type="Proteomes" id="UP001189429"/>
    </source>
</evidence>
<feature type="transmembrane region" description="Helical" evidence="2">
    <location>
        <begin position="182"/>
        <end position="201"/>
    </location>
</feature>
<protein>
    <recommendedName>
        <fullName evidence="5">Ion transport domain-containing protein</fullName>
    </recommendedName>
</protein>
<keyword evidence="2" id="KW-0812">Transmembrane</keyword>
<feature type="transmembrane region" description="Helical" evidence="2">
    <location>
        <begin position="210"/>
        <end position="230"/>
    </location>
</feature>
<feature type="transmembrane region" description="Helical" evidence="2">
    <location>
        <begin position="385"/>
        <end position="403"/>
    </location>
</feature>
<keyword evidence="4" id="KW-1185">Reference proteome</keyword>
<feature type="transmembrane region" description="Helical" evidence="2">
    <location>
        <begin position="284"/>
        <end position="302"/>
    </location>
</feature>
<feature type="transmembrane region" description="Helical" evidence="2">
    <location>
        <begin position="410"/>
        <end position="430"/>
    </location>
</feature>
<feature type="region of interest" description="Disordered" evidence="1">
    <location>
        <begin position="462"/>
        <end position="502"/>
    </location>
</feature>
<evidence type="ECO:0000256" key="1">
    <source>
        <dbReference type="SAM" id="MobiDB-lite"/>
    </source>
</evidence>
<keyword evidence="2" id="KW-0472">Membrane</keyword>
<reference evidence="3" key="1">
    <citation type="submission" date="2023-10" db="EMBL/GenBank/DDBJ databases">
        <authorList>
            <person name="Chen Y."/>
            <person name="Shah S."/>
            <person name="Dougan E. K."/>
            <person name="Thang M."/>
            <person name="Chan C."/>
        </authorList>
    </citation>
    <scope>NUCLEOTIDE SEQUENCE [LARGE SCALE GENOMIC DNA]</scope>
</reference>
<accession>A0ABN9T3G7</accession>
<feature type="transmembrane region" description="Helical" evidence="2">
    <location>
        <begin position="314"/>
        <end position="337"/>
    </location>
</feature>
<feature type="transmembrane region" description="Helical" evidence="2">
    <location>
        <begin position="250"/>
        <end position="272"/>
    </location>
</feature>
<comment type="caution">
    <text evidence="3">The sequence shown here is derived from an EMBL/GenBank/DDBJ whole genome shotgun (WGS) entry which is preliminary data.</text>
</comment>
<evidence type="ECO:0000313" key="3">
    <source>
        <dbReference type="EMBL" id="CAK0839538.1"/>
    </source>
</evidence>
<feature type="compositionally biased region" description="Acidic residues" evidence="1">
    <location>
        <begin position="488"/>
        <end position="498"/>
    </location>
</feature>
<dbReference type="Proteomes" id="UP001189429">
    <property type="component" value="Unassembled WGS sequence"/>
</dbReference>
<evidence type="ECO:0000256" key="2">
    <source>
        <dbReference type="SAM" id="Phobius"/>
    </source>
</evidence>
<name>A0ABN9T3G7_9DINO</name>